<dbReference type="InterPro" id="IPR046341">
    <property type="entry name" value="SET_dom_sf"/>
</dbReference>
<name>A0A7S0YVR4_9CRYP</name>
<organism evidence="3">
    <name type="scientific">Hemiselmis tepida</name>
    <dbReference type="NCBI Taxonomy" id="464990"/>
    <lineage>
        <taxon>Eukaryota</taxon>
        <taxon>Cryptophyceae</taxon>
        <taxon>Cryptomonadales</taxon>
        <taxon>Hemiselmidaceae</taxon>
        <taxon>Hemiselmis</taxon>
    </lineage>
</organism>
<dbReference type="InterPro" id="IPR001214">
    <property type="entry name" value="SET_dom"/>
</dbReference>
<feature type="region of interest" description="Disordered" evidence="1">
    <location>
        <begin position="165"/>
        <end position="220"/>
    </location>
</feature>
<dbReference type="AlphaFoldDB" id="A0A7S0YVR4"/>
<feature type="domain" description="SET" evidence="2">
    <location>
        <begin position="31"/>
        <end position="152"/>
    </location>
</feature>
<dbReference type="Gene3D" id="2.170.270.10">
    <property type="entry name" value="SET domain"/>
    <property type="match status" value="1"/>
</dbReference>
<gene>
    <name evidence="3" type="ORF">HTEP1355_LOCUS10144</name>
</gene>
<feature type="compositionally biased region" description="Basic and acidic residues" evidence="1">
    <location>
        <begin position="165"/>
        <end position="175"/>
    </location>
</feature>
<dbReference type="PROSITE" id="PS50280">
    <property type="entry name" value="SET"/>
    <property type="match status" value="1"/>
</dbReference>
<proteinExistence type="predicted"/>
<feature type="compositionally biased region" description="Basic residues" evidence="1">
    <location>
        <begin position="185"/>
        <end position="195"/>
    </location>
</feature>
<dbReference type="SUPFAM" id="SSF82199">
    <property type="entry name" value="SET domain"/>
    <property type="match status" value="1"/>
</dbReference>
<sequence>MSGGGVELATFLAKGGHMLDTVPFQAVPGGPLVRVRCYSKQRNNRRNDWKGFGVIAAQDFRKGVRIANFEGERVSVRPTGNAVEVVDLSSNGGYMLRPRVLGRESIAWAINTGQMEFPPVGNNAKLIATRDSAYVRSSKPIRAGQEIFTTYGASYKMSEHRETQRTRLQGKHTDATNRLAPSIAKARHKSSRRKGRDFGDSKRPISGTANARLSSCIRGT</sequence>
<reference evidence="3" key="1">
    <citation type="submission" date="2021-01" db="EMBL/GenBank/DDBJ databases">
        <authorList>
            <person name="Corre E."/>
            <person name="Pelletier E."/>
            <person name="Niang G."/>
            <person name="Scheremetjew M."/>
            <person name="Finn R."/>
            <person name="Kale V."/>
            <person name="Holt S."/>
            <person name="Cochrane G."/>
            <person name="Meng A."/>
            <person name="Brown T."/>
            <person name="Cohen L."/>
        </authorList>
    </citation>
    <scope>NUCLEOTIDE SEQUENCE</scope>
    <source>
        <strain evidence="3">CCMP443</strain>
    </source>
</reference>
<accession>A0A7S0YVR4</accession>
<protein>
    <recommendedName>
        <fullName evidence="2">SET domain-containing protein</fullName>
    </recommendedName>
</protein>
<evidence type="ECO:0000256" key="1">
    <source>
        <dbReference type="SAM" id="MobiDB-lite"/>
    </source>
</evidence>
<dbReference type="EMBL" id="HBFN01017402">
    <property type="protein sequence ID" value="CAD8796504.1"/>
    <property type="molecule type" value="Transcribed_RNA"/>
</dbReference>
<evidence type="ECO:0000259" key="2">
    <source>
        <dbReference type="PROSITE" id="PS50280"/>
    </source>
</evidence>
<evidence type="ECO:0000313" key="3">
    <source>
        <dbReference type="EMBL" id="CAD8796504.1"/>
    </source>
</evidence>